<dbReference type="CDD" id="cd06223">
    <property type="entry name" value="PRTases_typeI"/>
    <property type="match status" value="1"/>
</dbReference>
<dbReference type="GO" id="GO:0000310">
    <property type="term" value="F:xanthine phosphoribosyltransferase activity"/>
    <property type="evidence" value="ECO:0007669"/>
    <property type="project" value="UniProtKB-UniRule"/>
</dbReference>
<dbReference type="GO" id="GO:0005737">
    <property type="term" value="C:cytoplasm"/>
    <property type="evidence" value="ECO:0007669"/>
    <property type="project" value="UniProtKB-SubCell"/>
</dbReference>
<organism evidence="8 9">
    <name type="scientific">Furfurilactobacillus rossiae DSM 15814</name>
    <dbReference type="NCBI Taxonomy" id="1114972"/>
    <lineage>
        <taxon>Bacteria</taxon>
        <taxon>Bacillati</taxon>
        <taxon>Bacillota</taxon>
        <taxon>Bacilli</taxon>
        <taxon>Lactobacillales</taxon>
        <taxon>Lactobacillaceae</taxon>
        <taxon>Furfurilactobacillus</taxon>
    </lineage>
</organism>
<dbReference type="eggNOG" id="COG0503">
    <property type="taxonomic scope" value="Bacteria"/>
</dbReference>
<dbReference type="STRING" id="1114972.FD35_GL001264"/>
<evidence type="ECO:0000256" key="1">
    <source>
        <dbReference type="ARBA" id="ARBA00022490"/>
    </source>
</evidence>
<dbReference type="SUPFAM" id="SSF53271">
    <property type="entry name" value="PRTase-like"/>
    <property type="match status" value="1"/>
</dbReference>
<comment type="similarity">
    <text evidence="5">Belongs to the purine/pyrimidine phosphoribosyltransferase family. Xpt subfamily.</text>
</comment>
<proteinExistence type="inferred from homology"/>
<dbReference type="NCBIfam" id="NF006671">
    <property type="entry name" value="PRK09219.1"/>
    <property type="match status" value="1"/>
</dbReference>
<evidence type="ECO:0000256" key="5">
    <source>
        <dbReference type="HAMAP-Rule" id="MF_01184"/>
    </source>
</evidence>
<evidence type="ECO:0000259" key="7">
    <source>
        <dbReference type="Pfam" id="PF00156"/>
    </source>
</evidence>
<keyword evidence="4 5" id="KW-0660">Purine salvage</keyword>
<dbReference type="HAMAP" id="MF_01184">
    <property type="entry name" value="XPRTase"/>
    <property type="match status" value="1"/>
</dbReference>
<keyword evidence="3 5" id="KW-0808">Transferase</keyword>
<dbReference type="PANTHER" id="PTHR43864:SF1">
    <property type="entry name" value="XANTHINE PHOSPHORIBOSYLTRANSFERASE"/>
    <property type="match status" value="1"/>
</dbReference>
<dbReference type="Proteomes" id="UP000051999">
    <property type="component" value="Unassembled WGS sequence"/>
</dbReference>
<keyword evidence="2 5" id="KW-0328">Glycosyltransferase</keyword>
<dbReference type="Gene3D" id="3.40.50.2020">
    <property type="match status" value="1"/>
</dbReference>
<dbReference type="GO" id="GO:0006166">
    <property type="term" value="P:purine ribonucleoside salvage"/>
    <property type="evidence" value="ECO:0007669"/>
    <property type="project" value="UniProtKB-KW"/>
</dbReference>
<dbReference type="InterPro" id="IPR000836">
    <property type="entry name" value="PRTase_dom"/>
</dbReference>
<name>A0A0R1RJS9_9LACO</name>
<reference evidence="8 9" key="1">
    <citation type="journal article" date="2015" name="Genome Announc.">
        <title>Expanding the biotechnology potential of lactobacilli through comparative genomics of 213 strains and associated genera.</title>
        <authorList>
            <person name="Sun Z."/>
            <person name="Harris H.M."/>
            <person name="McCann A."/>
            <person name="Guo C."/>
            <person name="Argimon S."/>
            <person name="Zhang W."/>
            <person name="Yang X."/>
            <person name="Jeffery I.B."/>
            <person name="Cooney J.C."/>
            <person name="Kagawa T.F."/>
            <person name="Liu W."/>
            <person name="Song Y."/>
            <person name="Salvetti E."/>
            <person name="Wrobel A."/>
            <person name="Rasinkangas P."/>
            <person name="Parkhill J."/>
            <person name="Rea M.C."/>
            <person name="O'Sullivan O."/>
            <person name="Ritari J."/>
            <person name="Douillard F.P."/>
            <person name="Paul Ross R."/>
            <person name="Yang R."/>
            <person name="Briner A.E."/>
            <person name="Felis G.E."/>
            <person name="de Vos W.M."/>
            <person name="Barrangou R."/>
            <person name="Klaenhammer T.R."/>
            <person name="Caufield P.W."/>
            <person name="Cui Y."/>
            <person name="Zhang H."/>
            <person name="O'Toole P.W."/>
        </authorList>
    </citation>
    <scope>NUCLEOTIDE SEQUENCE [LARGE SCALE GENOMIC DNA]</scope>
    <source>
        <strain evidence="8 9">DSM 15814</strain>
    </source>
</reference>
<comment type="subunit">
    <text evidence="5">Homodimer.</text>
</comment>
<keyword evidence="1 5" id="KW-0963">Cytoplasm</keyword>
<comment type="catalytic activity">
    <reaction evidence="5">
        <text>XMP + diphosphate = xanthine + 5-phospho-alpha-D-ribose 1-diphosphate</text>
        <dbReference type="Rhea" id="RHEA:10800"/>
        <dbReference type="ChEBI" id="CHEBI:17712"/>
        <dbReference type="ChEBI" id="CHEBI:33019"/>
        <dbReference type="ChEBI" id="CHEBI:57464"/>
        <dbReference type="ChEBI" id="CHEBI:58017"/>
        <dbReference type="EC" id="2.4.2.22"/>
    </reaction>
</comment>
<feature type="binding site" evidence="5">
    <location>
        <position position="25"/>
    </location>
    <ligand>
        <name>xanthine</name>
        <dbReference type="ChEBI" id="CHEBI:17712"/>
    </ligand>
</feature>
<feature type="binding site" evidence="5">
    <location>
        <position position="161"/>
    </location>
    <ligand>
        <name>xanthine</name>
        <dbReference type="ChEBI" id="CHEBI:17712"/>
    </ligand>
</feature>
<accession>A0A0R1RJS9</accession>
<dbReference type="Pfam" id="PF00156">
    <property type="entry name" value="Pribosyltran"/>
    <property type="match status" value="1"/>
</dbReference>
<comment type="function">
    <text evidence="5">Converts the preformed base xanthine, a product of nucleic acid breakdown, to xanthosine 5'-monophosphate (XMP), so it can be reused for RNA or DNA synthesis.</text>
</comment>
<dbReference type="InterPro" id="IPR029057">
    <property type="entry name" value="PRTase-like"/>
</dbReference>
<dbReference type="GO" id="GO:0046110">
    <property type="term" value="P:xanthine metabolic process"/>
    <property type="evidence" value="ECO:0007669"/>
    <property type="project" value="UniProtKB-UniRule"/>
</dbReference>
<evidence type="ECO:0000256" key="3">
    <source>
        <dbReference type="ARBA" id="ARBA00022679"/>
    </source>
</evidence>
<evidence type="ECO:0000313" key="8">
    <source>
        <dbReference type="EMBL" id="KRL56967.1"/>
    </source>
</evidence>
<comment type="caution">
    <text evidence="8">The sequence shown here is derived from an EMBL/GenBank/DDBJ whole genome shotgun (WGS) entry which is preliminary data.</text>
</comment>
<feature type="binding site" evidence="5">
    <location>
        <begin position="133"/>
        <end position="137"/>
    </location>
    <ligand>
        <name>5-phospho-alpha-D-ribose 1-diphosphate</name>
        <dbReference type="ChEBI" id="CHEBI:58017"/>
    </ligand>
</feature>
<protein>
    <recommendedName>
        <fullName evidence="5 6">Xanthine phosphoribosyltransferase</fullName>
        <shortName evidence="5">XPRTase</shortName>
        <ecNumber evidence="5 6">2.4.2.22</ecNumber>
    </recommendedName>
</protein>
<feature type="domain" description="Phosphoribosyltransferase" evidence="7">
    <location>
        <begin position="54"/>
        <end position="166"/>
    </location>
</feature>
<feature type="binding site" evidence="5">
    <location>
        <position position="32"/>
    </location>
    <ligand>
        <name>xanthine</name>
        <dbReference type="ChEBI" id="CHEBI:17712"/>
    </ligand>
</feature>
<evidence type="ECO:0000256" key="4">
    <source>
        <dbReference type="ARBA" id="ARBA00022726"/>
    </source>
</evidence>
<evidence type="ECO:0000256" key="6">
    <source>
        <dbReference type="NCBIfam" id="TIGR01744"/>
    </source>
</evidence>
<dbReference type="EMBL" id="AZFF01000002">
    <property type="protein sequence ID" value="KRL56967.1"/>
    <property type="molecule type" value="Genomic_DNA"/>
</dbReference>
<dbReference type="PANTHER" id="PTHR43864">
    <property type="entry name" value="HYPOXANTHINE/GUANINE PHOSPHORIBOSYLTRANSFERASE"/>
    <property type="match status" value="1"/>
</dbReference>
<dbReference type="GO" id="GO:0032265">
    <property type="term" value="P:XMP salvage"/>
    <property type="evidence" value="ECO:0007669"/>
    <property type="project" value="UniProtKB-UniRule"/>
</dbReference>
<dbReference type="PATRIC" id="fig|1114972.6.peg.1281"/>
<dbReference type="EC" id="2.4.2.22" evidence="5 6"/>
<dbReference type="InterPro" id="IPR050118">
    <property type="entry name" value="Pur/Pyrimidine_PRTase"/>
</dbReference>
<dbReference type="InterPro" id="IPR010079">
    <property type="entry name" value="Xanthine_PRibTrfase"/>
</dbReference>
<comment type="subcellular location">
    <subcellularLocation>
        <location evidence="5">Cytoplasm</location>
    </subcellularLocation>
</comment>
<evidence type="ECO:0000313" key="9">
    <source>
        <dbReference type="Proteomes" id="UP000051999"/>
    </source>
</evidence>
<comment type="pathway">
    <text evidence="5">Purine metabolism; XMP biosynthesis via salvage pathway; XMP from xanthine: step 1/1.</text>
</comment>
<keyword evidence="9" id="KW-1185">Reference proteome</keyword>
<gene>
    <name evidence="5" type="primary">xpt</name>
    <name evidence="8" type="ORF">FD35_GL001264</name>
</gene>
<dbReference type="UniPathway" id="UPA00602">
    <property type="reaction ID" value="UER00658"/>
</dbReference>
<sequence>MEEKFIKRLEERIDAEGRVLGEDILKVDSFLNHQVDPELMQAMGDEFAHYFADMGITKVLTVESSGIAPALMASLSLSVPMVFARKHKSLTLTDNLYTATVYSFTKQTENTISISKSFLSADDKVLIIDDFLANGQAVNGLLDICEAAGATVGGVGVVIEKRFQRGHQFIVERHIPLLALASIASFDNGHVVFSHEKEQINVQ</sequence>
<dbReference type="AlphaFoldDB" id="A0A0R1RJS9"/>
<dbReference type="NCBIfam" id="TIGR01744">
    <property type="entry name" value="XPRTase"/>
    <property type="match status" value="1"/>
</dbReference>
<evidence type="ECO:0000256" key="2">
    <source>
        <dbReference type="ARBA" id="ARBA00022676"/>
    </source>
</evidence>